<sequence length="655" mass="70724">MAVSSSSSIFDLLTDEILFTILDFLAADSPLDLKAFSLVCKSFHAVQSRHRKTLKALRIDLLPSVLRRYLSVSHLDLTLCPRVADCSLSAVAAACHSSLRSIDLSRSRSFTHAGIADLVSNCRFLVEMDLSNATDLTDFAAVAISRAVNLERLRMARCKMITDLGIGCVAVGCRKLKLISLRWCLGVSDLGVGLIAVKCKELKSLDLSYLQITKKCLPAILQLHNLEELVLAGCLGIDDEALATLKQGCKSLETLDVSNCPNVSHDGLSSLINGAVCLRQLILVNCTPVTNALATSLEKLPKLQAIKLDSCHVTCSGLKAIGNGCISLKELSLSKCSGVTDEGLSFLVTKHKGLKKLDITCCTKITDISVSSVTSCSNLTSLKMESCSLVSKEAFVLIGQRCHLLEELDLTENEIDNEGLKSISRCSKLTSLKLGICLNITDKGLIHVGVGCPELQELDLYRSVGITDCGIAAIAQGCPMLQIINLAYCKDISDDSLRLLSKCSRLNTLEIRGCACVSSVGLSSIAVGCKQIAKLDIKKCCHIDDAGMIPLAHLCQNLRQINLSYCSITDVGLLALASISCLQNMTILHLRGLSANGLAAALLACGSLTKVKLHVSFKSLLSQPLIHHMEARGCMFQWRDKPFQVEDKELKDAFR</sequence>
<protein>
    <submittedName>
        <fullName evidence="1">Uncharacterized protein</fullName>
    </submittedName>
</protein>
<organism evidence="1 2">
    <name type="scientific">Persea americana</name>
    <name type="common">Avocado</name>
    <dbReference type="NCBI Taxonomy" id="3435"/>
    <lineage>
        <taxon>Eukaryota</taxon>
        <taxon>Viridiplantae</taxon>
        <taxon>Streptophyta</taxon>
        <taxon>Embryophyta</taxon>
        <taxon>Tracheophyta</taxon>
        <taxon>Spermatophyta</taxon>
        <taxon>Magnoliopsida</taxon>
        <taxon>Magnoliidae</taxon>
        <taxon>Laurales</taxon>
        <taxon>Lauraceae</taxon>
        <taxon>Persea</taxon>
    </lineage>
</organism>
<proteinExistence type="predicted"/>
<gene>
    <name evidence="1" type="ORF">MRB53_000702</name>
</gene>
<dbReference type="Proteomes" id="UP001234297">
    <property type="component" value="Chromosome 1"/>
</dbReference>
<evidence type="ECO:0000313" key="2">
    <source>
        <dbReference type="Proteomes" id="UP001234297"/>
    </source>
</evidence>
<name>A0ACC2MPK9_PERAE</name>
<reference evidence="1 2" key="1">
    <citation type="journal article" date="2022" name="Hortic Res">
        <title>A haplotype resolved chromosomal level avocado genome allows analysis of novel avocado genes.</title>
        <authorList>
            <person name="Nath O."/>
            <person name="Fletcher S.J."/>
            <person name="Hayward A."/>
            <person name="Shaw L.M."/>
            <person name="Masouleh A.K."/>
            <person name="Furtado A."/>
            <person name="Henry R.J."/>
            <person name="Mitter N."/>
        </authorList>
    </citation>
    <scope>NUCLEOTIDE SEQUENCE [LARGE SCALE GENOMIC DNA]</scope>
    <source>
        <strain evidence="2">cv. Hass</strain>
    </source>
</reference>
<keyword evidence="2" id="KW-1185">Reference proteome</keyword>
<evidence type="ECO:0000313" key="1">
    <source>
        <dbReference type="EMBL" id="KAJ8647679.1"/>
    </source>
</evidence>
<dbReference type="EMBL" id="CM056809">
    <property type="protein sequence ID" value="KAJ8647679.1"/>
    <property type="molecule type" value="Genomic_DNA"/>
</dbReference>
<accession>A0ACC2MPK9</accession>
<comment type="caution">
    <text evidence="1">The sequence shown here is derived from an EMBL/GenBank/DDBJ whole genome shotgun (WGS) entry which is preliminary data.</text>
</comment>